<name>W2J5M4_PHYNI</name>
<sequence>MVKLCAYNLGSVKTLSCELLERQHWDCENAGLLGRAILQILKREADRNSMWLEELPADVLEA</sequence>
<dbReference type="EMBL" id="KI672559">
    <property type="protein sequence ID" value="ETL41719.1"/>
    <property type="molecule type" value="Genomic_DNA"/>
</dbReference>
<evidence type="ECO:0000313" key="1">
    <source>
        <dbReference type="EMBL" id="ETL41719.1"/>
    </source>
</evidence>
<evidence type="ECO:0000313" key="2">
    <source>
        <dbReference type="Proteomes" id="UP000053864"/>
    </source>
</evidence>
<dbReference type="AlphaFoldDB" id="W2J5M4"/>
<proteinExistence type="predicted"/>
<gene>
    <name evidence="1" type="ORF">L916_07360</name>
</gene>
<reference evidence="1 2" key="1">
    <citation type="submission" date="2013-11" db="EMBL/GenBank/DDBJ databases">
        <title>The Genome Sequence of Phytophthora parasitica CJ05E6.</title>
        <authorList>
            <consortium name="The Broad Institute Genomics Platform"/>
            <person name="Russ C."/>
            <person name="Tyler B."/>
            <person name="Panabieres F."/>
            <person name="Shan W."/>
            <person name="Tripathy S."/>
            <person name="Grunwald N."/>
            <person name="Machado M."/>
            <person name="Johnson C.S."/>
            <person name="Arredondo F."/>
            <person name="Hong C."/>
            <person name="Coffey M."/>
            <person name="Young S.K."/>
            <person name="Zeng Q."/>
            <person name="Gargeya S."/>
            <person name="Fitzgerald M."/>
            <person name="Abouelleil A."/>
            <person name="Alvarado L."/>
            <person name="Chapman S.B."/>
            <person name="Gainer-Dewar J."/>
            <person name="Goldberg J."/>
            <person name="Griggs A."/>
            <person name="Gujja S."/>
            <person name="Hansen M."/>
            <person name="Howarth C."/>
            <person name="Imamovic A."/>
            <person name="Ireland A."/>
            <person name="Larimer J."/>
            <person name="McCowan C."/>
            <person name="Murphy C."/>
            <person name="Pearson M."/>
            <person name="Poon T.W."/>
            <person name="Priest M."/>
            <person name="Roberts A."/>
            <person name="Saif S."/>
            <person name="Shea T."/>
            <person name="Sykes S."/>
            <person name="Wortman J."/>
            <person name="Nusbaum C."/>
            <person name="Birren B."/>
        </authorList>
    </citation>
    <scope>NUCLEOTIDE SEQUENCE [LARGE SCALE GENOMIC DNA]</scope>
    <source>
        <strain evidence="1 2">CJ05E6</strain>
    </source>
</reference>
<protein>
    <submittedName>
        <fullName evidence="1">Uncharacterized protein</fullName>
    </submittedName>
</protein>
<dbReference type="Proteomes" id="UP000053864">
    <property type="component" value="Unassembled WGS sequence"/>
</dbReference>
<organism evidence="1 2">
    <name type="scientific">Phytophthora nicotianae</name>
    <name type="common">Potato buckeye rot agent</name>
    <name type="synonym">Phytophthora parasitica</name>
    <dbReference type="NCBI Taxonomy" id="4792"/>
    <lineage>
        <taxon>Eukaryota</taxon>
        <taxon>Sar</taxon>
        <taxon>Stramenopiles</taxon>
        <taxon>Oomycota</taxon>
        <taxon>Peronosporomycetes</taxon>
        <taxon>Peronosporales</taxon>
        <taxon>Peronosporaceae</taxon>
        <taxon>Phytophthora</taxon>
    </lineage>
</organism>
<accession>W2J5M4</accession>
<feature type="non-terminal residue" evidence="1">
    <location>
        <position position="62"/>
    </location>
</feature>